<name>A0A4C1YQK8_EUMVA</name>
<keyword evidence="2" id="KW-1185">Reference proteome</keyword>
<evidence type="ECO:0000313" key="2">
    <source>
        <dbReference type="Proteomes" id="UP000299102"/>
    </source>
</evidence>
<protein>
    <submittedName>
        <fullName evidence="1">Uncharacterized protein</fullName>
    </submittedName>
</protein>
<gene>
    <name evidence="1" type="ORF">EVAR_49382_1</name>
</gene>
<reference evidence="1 2" key="1">
    <citation type="journal article" date="2019" name="Commun. Biol.">
        <title>The bagworm genome reveals a unique fibroin gene that provides high tensile strength.</title>
        <authorList>
            <person name="Kono N."/>
            <person name="Nakamura H."/>
            <person name="Ohtoshi R."/>
            <person name="Tomita M."/>
            <person name="Numata K."/>
            <person name="Arakawa K."/>
        </authorList>
    </citation>
    <scope>NUCLEOTIDE SEQUENCE [LARGE SCALE GENOMIC DNA]</scope>
</reference>
<proteinExistence type="predicted"/>
<dbReference type="AlphaFoldDB" id="A0A4C1YQK8"/>
<dbReference type="Proteomes" id="UP000299102">
    <property type="component" value="Unassembled WGS sequence"/>
</dbReference>
<evidence type="ECO:0000313" key="1">
    <source>
        <dbReference type="EMBL" id="GBP77174.1"/>
    </source>
</evidence>
<accession>A0A4C1YQK8</accession>
<sequence length="107" mass="12464">MATLSRNSDDKVHDRWLNVLFEARSGRFNSIQFAVGQDRNRYSPVPKALERRRSLSLLTSSQLTHTKAVAFHYLDFRVAVLGCPPIFYFHVVDEDKVFHKRRDGLFP</sequence>
<organism evidence="1 2">
    <name type="scientific">Eumeta variegata</name>
    <name type="common">Bagworm moth</name>
    <name type="synonym">Eumeta japonica</name>
    <dbReference type="NCBI Taxonomy" id="151549"/>
    <lineage>
        <taxon>Eukaryota</taxon>
        <taxon>Metazoa</taxon>
        <taxon>Ecdysozoa</taxon>
        <taxon>Arthropoda</taxon>
        <taxon>Hexapoda</taxon>
        <taxon>Insecta</taxon>
        <taxon>Pterygota</taxon>
        <taxon>Neoptera</taxon>
        <taxon>Endopterygota</taxon>
        <taxon>Lepidoptera</taxon>
        <taxon>Glossata</taxon>
        <taxon>Ditrysia</taxon>
        <taxon>Tineoidea</taxon>
        <taxon>Psychidae</taxon>
        <taxon>Oiketicinae</taxon>
        <taxon>Eumeta</taxon>
    </lineage>
</organism>
<comment type="caution">
    <text evidence="1">The sequence shown here is derived from an EMBL/GenBank/DDBJ whole genome shotgun (WGS) entry which is preliminary data.</text>
</comment>
<dbReference type="EMBL" id="BGZK01001320">
    <property type="protein sequence ID" value="GBP77174.1"/>
    <property type="molecule type" value="Genomic_DNA"/>
</dbReference>